<name>A0A0H2S9R2_9AGAM</name>
<evidence type="ECO:0000313" key="4">
    <source>
        <dbReference type="Proteomes" id="UP000053477"/>
    </source>
</evidence>
<dbReference type="OrthoDB" id="3056235at2759"/>
<accession>A0A0H2S9R2</accession>
<proteinExistence type="predicted"/>
<evidence type="ECO:0000256" key="1">
    <source>
        <dbReference type="SAM" id="MobiDB-lite"/>
    </source>
</evidence>
<keyword evidence="4" id="KW-1185">Reference proteome</keyword>
<dbReference type="InParanoid" id="A0A0H2S9R2"/>
<reference evidence="3 4" key="1">
    <citation type="submission" date="2015-04" db="EMBL/GenBank/DDBJ databases">
        <title>Complete genome sequence of Schizopora paradoxa KUC8140, a cosmopolitan wood degrader in East Asia.</title>
        <authorList>
            <consortium name="DOE Joint Genome Institute"/>
            <person name="Min B."/>
            <person name="Park H."/>
            <person name="Jang Y."/>
            <person name="Kim J.-J."/>
            <person name="Kim K.H."/>
            <person name="Pangilinan J."/>
            <person name="Lipzen A."/>
            <person name="Riley R."/>
            <person name="Grigoriev I.V."/>
            <person name="Spatafora J.W."/>
            <person name="Choi I.-G."/>
        </authorList>
    </citation>
    <scope>NUCLEOTIDE SEQUENCE [LARGE SCALE GENOMIC DNA]</scope>
    <source>
        <strain evidence="3 4">KUC8140</strain>
    </source>
</reference>
<protein>
    <submittedName>
        <fullName evidence="3">Uncharacterized protein</fullName>
    </submittedName>
</protein>
<evidence type="ECO:0000256" key="2">
    <source>
        <dbReference type="SAM" id="Phobius"/>
    </source>
</evidence>
<gene>
    <name evidence="3" type="ORF">SCHPADRAFT_955417</name>
</gene>
<keyword evidence="2" id="KW-1133">Transmembrane helix</keyword>
<dbReference type="Proteomes" id="UP000053477">
    <property type="component" value="Unassembled WGS sequence"/>
</dbReference>
<keyword evidence="2" id="KW-0472">Membrane</keyword>
<dbReference type="EMBL" id="KQ085895">
    <property type="protein sequence ID" value="KLO18423.1"/>
    <property type="molecule type" value="Genomic_DNA"/>
</dbReference>
<feature type="region of interest" description="Disordered" evidence="1">
    <location>
        <begin position="1"/>
        <end position="74"/>
    </location>
</feature>
<dbReference type="STRING" id="27342.A0A0H2S9R2"/>
<evidence type="ECO:0000313" key="3">
    <source>
        <dbReference type="EMBL" id="KLO18423.1"/>
    </source>
</evidence>
<feature type="compositionally biased region" description="Low complexity" evidence="1">
    <location>
        <begin position="13"/>
        <end position="36"/>
    </location>
</feature>
<dbReference type="AlphaFoldDB" id="A0A0H2S9R2"/>
<sequence>MDTIPSSSSVAKTPAVVTSSSSGTVHSRLTASNSNSRRLRGLSRSRGDDVDVDTFDEQALNAPKNDLTDVTPESTLKSPELPLYSTFKTSPGSRRKQFWTWIVYCYCLGSVAFLTATLLRSPFSQNLNSSNLGTISTANDFSLPYRLSKVMPTQPEPIALYPFALEARVRVNSSDITICAWTSMEDVKNIASWAKQWSGPISMVVVADSSDAIHQFQQYHFPKSLRNRLNIHLLQIAPNTTHTPNAFLNLARMFSRTRSTLLFPGPLLQEPFHEIYTNLTMPLHNPHSRNGSKTAPSMVLTSRKFTPTMAKPFEKFTPLLVDVRHPVWCTERFFTAPSREADWEECLWQFWVNSYGAMKSHPDVHWADTSSEKEAKKRQPRPSTNELIHRHLVQQYRHETCVLAAKRLKDRKPKQGAVLKSKQASWLRKICRQVCA</sequence>
<organism evidence="3 4">
    <name type="scientific">Schizopora paradoxa</name>
    <dbReference type="NCBI Taxonomy" id="27342"/>
    <lineage>
        <taxon>Eukaryota</taxon>
        <taxon>Fungi</taxon>
        <taxon>Dikarya</taxon>
        <taxon>Basidiomycota</taxon>
        <taxon>Agaricomycotina</taxon>
        <taxon>Agaricomycetes</taxon>
        <taxon>Hymenochaetales</taxon>
        <taxon>Schizoporaceae</taxon>
        <taxon>Schizopora</taxon>
    </lineage>
</organism>
<keyword evidence="2" id="KW-0812">Transmembrane</keyword>
<feature type="compositionally biased region" description="Polar residues" evidence="1">
    <location>
        <begin position="1"/>
        <end position="11"/>
    </location>
</feature>
<feature type="transmembrane region" description="Helical" evidence="2">
    <location>
        <begin position="98"/>
        <end position="119"/>
    </location>
</feature>